<proteinExistence type="predicted"/>
<protein>
    <submittedName>
        <fullName evidence="1">Uncharacterized protein</fullName>
    </submittedName>
</protein>
<reference evidence="1 2" key="1">
    <citation type="submission" date="2023-02" db="EMBL/GenBank/DDBJ databases">
        <title>LHISI_Scaffold_Assembly.</title>
        <authorList>
            <person name="Stuart O.P."/>
            <person name="Cleave R."/>
            <person name="Magrath M.J.L."/>
            <person name="Mikheyev A.S."/>
        </authorList>
    </citation>
    <scope>NUCLEOTIDE SEQUENCE [LARGE SCALE GENOMIC DNA]</scope>
    <source>
        <strain evidence="1">Daus_M_001</strain>
        <tissue evidence="1">Leg muscle</tissue>
    </source>
</reference>
<dbReference type="Proteomes" id="UP001159363">
    <property type="component" value="Chromosome 10"/>
</dbReference>
<gene>
    <name evidence="1" type="ORF">PR048_025865</name>
</gene>
<name>A0ABQ9GJQ2_9NEOP</name>
<dbReference type="EMBL" id="JARBHB010000011">
    <property type="protein sequence ID" value="KAJ8872263.1"/>
    <property type="molecule type" value="Genomic_DNA"/>
</dbReference>
<evidence type="ECO:0000313" key="2">
    <source>
        <dbReference type="Proteomes" id="UP001159363"/>
    </source>
</evidence>
<comment type="caution">
    <text evidence="1">The sequence shown here is derived from an EMBL/GenBank/DDBJ whole genome shotgun (WGS) entry which is preliminary data.</text>
</comment>
<accession>A0ABQ9GJQ2</accession>
<keyword evidence="2" id="KW-1185">Reference proteome</keyword>
<evidence type="ECO:0000313" key="1">
    <source>
        <dbReference type="EMBL" id="KAJ8872263.1"/>
    </source>
</evidence>
<sequence length="802" mass="89871">MALSSRPLFNFAHTERLARGEMLINTGRLATPSWQLPPHGVSKLESAVVPERLHRLPPTNINRVQSLAGVSEEIWAARNIEVLRVDEGEAKGVRSSTGMQWRGKWEIPEKTLRPPASSGAITTRKNPGMIMPGAMFQRLQCSPMGLARPEPRPQHYRTSFGRFGSPGEGSSGEWRRIPVDVLQTLAESMPDRVAAVIAAIVLGLDTEASRQFAKAVCVGMIHNNTLICCDCSFFYIYSTSVSGDKVVLDVMSSAVHTEASEAERSKRGKRDIPEKTCRPAASSSAIPTCEYSRVTPPGIEPSSPWWVASSLTTLPPRPPVAVCKEVSATSCTCKFGNLIGANLGGWRDEAKEAGRKAWANRSRPDTNTEEFRRLEGVASYMTMMVEAARRFEGENFSLEAVNDGRTYMYSWSAAPISGAFQRVFQQLSFIRCCCNHARALVQCVKSLAQSSKHVEAPAYLSLELRHSAPEIHVFLRNYLRAKVHESHLLYLYNTDHDLTSSTTCQTRILVHSGRYVKRTMYLRVQGQEASERYGRHSHACLVSHRSYAQGAQCFSPNALLYKLDLVGNEYGRAHVVVAAVLYVHVRSNGGRDCRPETRLLHHTQRRMKTLIALGEQPTKAFVCIGRKMHLAAPTTYFVEPSSHLWAGNPQLRARAQPDSPASHIEFFDVITSLKFATIVGGKPENPIITKSEEYSLHCSSESIVYIQNAITLLACQRIKECVTLNDYIRQKVKSKDRNRVRLERASQKQSLDTYKTPYDRVKRYRERKINTKASDCVNVGAYSRNEHERPNPIFYLLFLLQI</sequence>
<organism evidence="1 2">
    <name type="scientific">Dryococelus australis</name>
    <dbReference type="NCBI Taxonomy" id="614101"/>
    <lineage>
        <taxon>Eukaryota</taxon>
        <taxon>Metazoa</taxon>
        <taxon>Ecdysozoa</taxon>
        <taxon>Arthropoda</taxon>
        <taxon>Hexapoda</taxon>
        <taxon>Insecta</taxon>
        <taxon>Pterygota</taxon>
        <taxon>Neoptera</taxon>
        <taxon>Polyneoptera</taxon>
        <taxon>Phasmatodea</taxon>
        <taxon>Verophasmatodea</taxon>
        <taxon>Anareolatae</taxon>
        <taxon>Phasmatidae</taxon>
        <taxon>Eurycanthinae</taxon>
        <taxon>Dryococelus</taxon>
    </lineage>
</organism>